<dbReference type="AlphaFoldDB" id="A0A9X1H989"/>
<gene>
    <name evidence="1" type="ORF">K6T82_07045</name>
</gene>
<dbReference type="EMBL" id="JAINUY010000002">
    <property type="protein sequence ID" value="MBZ4034516.1"/>
    <property type="molecule type" value="Genomic_DNA"/>
</dbReference>
<sequence length="116" mass="13904">MAFIKSLHLLDKDEIIHKFYSQNTKRTAGNFFTNKRIASYWIDKRNPKRNEIYFAFYHDIIKIDTIHFVGATYCPYTTITKKDKSIFNVYVDGEKSEIKSFFKDLLFQWKNSVKND</sequence>
<dbReference type="RefSeq" id="WP_223705234.1">
    <property type="nucleotide sequence ID" value="NZ_JAINUY010000002.1"/>
</dbReference>
<organism evidence="1 2">
    <name type="scientific">Flavobacterium potami</name>
    <dbReference type="NCBI Taxonomy" id="2872310"/>
    <lineage>
        <taxon>Bacteria</taxon>
        <taxon>Pseudomonadati</taxon>
        <taxon>Bacteroidota</taxon>
        <taxon>Flavobacteriia</taxon>
        <taxon>Flavobacteriales</taxon>
        <taxon>Flavobacteriaceae</taxon>
        <taxon>Flavobacterium</taxon>
    </lineage>
</organism>
<comment type="caution">
    <text evidence="1">The sequence shown here is derived from an EMBL/GenBank/DDBJ whole genome shotgun (WGS) entry which is preliminary data.</text>
</comment>
<proteinExistence type="predicted"/>
<dbReference type="Proteomes" id="UP001139366">
    <property type="component" value="Unassembled WGS sequence"/>
</dbReference>
<evidence type="ECO:0000313" key="1">
    <source>
        <dbReference type="EMBL" id="MBZ4034516.1"/>
    </source>
</evidence>
<evidence type="ECO:0000313" key="2">
    <source>
        <dbReference type="Proteomes" id="UP001139366"/>
    </source>
</evidence>
<protein>
    <submittedName>
        <fullName evidence="1">Uncharacterized protein</fullName>
    </submittedName>
</protein>
<keyword evidence="2" id="KW-1185">Reference proteome</keyword>
<reference evidence="1 2" key="1">
    <citation type="journal article" date="2023" name="Antonie Van Leeuwenhoek">
        <title>Flavobacterium potami sp. nov., a multi-metal resistance genes harbouring bacterium isolated from shallow river silt.</title>
        <authorList>
            <person name="Li S."/>
            <person name="Mao S."/>
            <person name="Mu W."/>
            <person name="Guo B."/>
            <person name="Li C."/>
            <person name="Zhu Q."/>
            <person name="Hou X."/>
            <person name="Zhao Y."/>
            <person name="Wei S."/>
            <person name="Liu H."/>
            <person name="Liu A."/>
        </authorList>
    </citation>
    <scope>NUCLEOTIDE SEQUENCE [LARGE SCALE GENOMIC DNA]</scope>
    <source>
        <strain evidence="1 2">17A</strain>
    </source>
</reference>
<accession>A0A9X1H989</accession>
<name>A0A9X1H989_9FLAO</name>